<proteinExistence type="predicted"/>
<protein>
    <submittedName>
        <fullName evidence="2">Uncharacterized protein</fullName>
    </submittedName>
</protein>
<keyword evidence="1" id="KW-0732">Signal</keyword>
<name>A0A162IYH3_9FUSO</name>
<evidence type="ECO:0000313" key="3">
    <source>
        <dbReference type="Proteomes" id="UP000075816"/>
    </source>
</evidence>
<sequence length="311" mass="36655">MKKKMILGMFLFASFSVFAEMEVERGYENFEFSTSYSHLQSREKILSPYKEIHDFISLQNDFLYKQGTTLDWEKENIWRTYAIGGTGKKYKNTGGGILFYHAYDEGSYIGFQMEGREVKFTTYTEALKGIRGSIRFFFDKQQENGTRLFITPYYIFDNVKKIQNKSIGIYAKQEIALDLSKYSLPEEGIKTYIEVDTHRNSVKKEKEVKDKHRNKNDSIRAGIGISYEEIFDVGEFEITPKMILGYEREFLEKRKYRSIEIQEQDIDNAKISVGVDIRYKNVNLMIENMFLKSINTRNHENRVQAILTYKF</sequence>
<dbReference type="Proteomes" id="UP000075816">
    <property type="component" value="Unassembled WGS sequence"/>
</dbReference>
<dbReference type="AlphaFoldDB" id="A0A162IYH3"/>
<feature type="signal peptide" evidence="1">
    <location>
        <begin position="1"/>
        <end position="19"/>
    </location>
</feature>
<dbReference type="RefSeq" id="WP_062628533.1">
    <property type="nucleotide sequence ID" value="NZ_LVEA01000031.1"/>
</dbReference>
<reference evidence="2 3" key="1">
    <citation type="submission" date="2016-03" db="EMBL/GenBank/DDBJ databases">
        <title>Comparative genomics of human isolates of Fusobacterium necrophorum.</title>
        <authorList>
            <person name="Jensen A."/>
            <person name="Bank S."/>
            <person name="Andersen P.S."/>
            <person name="Kristensen L.H."/>
            <person name="Prag J."/>
        </authorList>
    </citation>
    <scope>NUCLEOTIDE SEQUENCE [LARGE SCALE GENOMIC DNA]</scope>
    <source>
        <strain evidence="2 3">LS_1264</strain>
    </source>
</reference>
<evidence type="ECO:0000256" key="1">
    <source>
        <dbReference type="SAM" id="SignalP"/>
    </source>
</evidence>
<dbReference type="EMBL" id="LVEA01000031">
    <property type="protein sequence ID" value="KYL04703.1"/>
    <property type="molecule type" value="Genomic_DNA"/>
</dbReference>
<evidence type="ECO:0000313" key="2">
    <source>
        <dbReference type="EMBL" id="KYL04703.1"/>
    </source>
</evidence>
<feature type="chain" id="PRO_5007835602" evidence="1">
    <location>
        <begin position="20"/>
        <end position="311"/>
    </location>
</feature>
<comment type="caution">
    <text evidence="2">The sequence shown here is derived from an EMBL/GenBank/DDBJ whole genome shotgun (WGS) entry which is preliminary data.</text>
</comment>
<organism evidence="2 3">
    <name type="scientific">Fusobacterium necrophorum subsp. funduliforme</name>
    <dbReference type="NCBI Taxonomy" id="143387"/>
    <lineage>
        <taxon>Bacteria</taxon>
        <taxon>Fusobacteriati</taxon>
        <taxon>Fusobacteriota</taxon>
        <taxon>Fusobacteriia</taxon>
        <taxon>Fusobacteriales</taxon>
        <taxon>Fusobacteriaceae</taxon>
        <taxon>Fusobacterium</taxon>
    </lineage>
</organism>
<accession>A0A162IYH3</accession>
<gene>
    <name evidence="2" type="ORF">A2J07_05200</name>
</gene>